<dbReference type="KEGG" id="mec:Q7C_2602"/>
<name>I1YLD0_METFJ</name>
<dbReference type="InterPro" id="IPR050966">
    <property type="entry name" value="Glutamyl_endopeptidase"/>
</dbReference>
<dbReference type="RefSeq" id="WP_014705141.1">
    <property type="nucleotide sequence ID" value="NC_017856.1"/>
</dbReference>
<dbReference type="EMBL" id="CP003380">
    <property type="protein sequence ID" value="AFJ03723.1"/>
    <property type="molecule type" value="Genomic_DNA"/>
</dbReference>
<dbReference type="InterPro" id="IPR001254">
    <property type="entry name" value="Trypsin_dom"/>
</dbReference>
<gene>
    <name evidence="3" type="ordered locus">Q7C_2602</name>
</gene>
<keyword evidence="4" id="KW-1185">Reference proteome</keyword>
<proteinExistence type="predicted"/>
<evidence type="ECO:0000313" key="3">
    <source>
        <dbReference type="EMBL" id="AFJ03723.1"/>
    </source>
</evidence>
<dbReference type="SMART" id="SM00020">
    <property type="entry name" value="Tryp_SPc"/>
    <property type="match status" value="1"/>
</dbReference>
<sequence precursor="true">MDSLFKILLLTIPFYVSGCAQFVETSYGSDGNNFFIKNAQQQDTAKDAYFNGDFHEAKLSWKILKQEVDSRLPEMKYPAALYMEGAKYEANSAYASLKMGDLAEGYETYRKVFEYINSEIKNHKNYSENRAREIRGRKLFSQALSKTITTGLLLAAADSTQEQSVLNLIQEEADRISSLYNEDNFLVDDRISEWSLPEAPGAISDDGIRVVFLPSIDEPLNIGKLTINTSRGASRCTATLVGEKVALTAAHCVTDGDVLVNPASLTLEFSDLYIPDVVSVEQIVTHQNKPFEYDKLHINLEAQDWALLELTRHPVGRGYAGVMDQTQVRDDSKVIATGFSADLNDGRYLSMHWGCGIIDRQAHYSELKCKISGGASGGPVFTLDEQDKIIGVNSYGPDTEVREGVANTSDFIDLLIEYRKSNHQGDSMILNNKVLRSVDAGFYDWNTDCQLSGIWAEANNSISVMQETITGEVSGRNVRYLAHSGYLQQLQLTGQKVRSGFYDTVYGSGSNVYDVRGSYYVRTNTNLMISTNGYGKKIAPILCQ</sequence>
<organism evidence="3 4">
    <name type="scientific">Methylophaga frappieri (strain ATCC BAA-2434 / DSM 25690 / JAM7)</name>
    <dbReference type="NCBI Taxonomy" id="754477"/>
    <lineage>
        <taxon>Bacteria</taxon>
        <taxon>Pseudomonadati</taxon>
        <taxon>Pseudomonadota</taxon>
        <taxon>Gammaproteobacteria</taxon>
        <taxon>Thiotrichales</taxon>
        <taxon>Piscirickettsiaceae</taxon>
        <taxon>Methylophaga</taxon>
    </lineage>
</organism>
<dbReference type="OrthoDB" id="5928962at2"/>
<dbReference type="Gene3D" id="2.40.10.10">
    <property type="entry name" value="Trypsin-like serine proteases"/>
    <property type="match status" value="2"/>
</dbReference>
<dbReference type="SUPFAM" id="SSF50494">
    <property type="entry name" value="Trypsin-like serine proteases"/>
    <property type="match status" value="1"/>
</dbReference>
<keyword evidence="1" id="KW-0732">Signal</keyword>
<reference evidence="3 4" key="1">
    <citation type="journal article" date="2012" name="J. Bacteriol.">
        <title>Complete genome sequences of Methylophaga sp. strain JAM1 and Methylophaga sp. strain JAM7.</title>
        <authorList>
            <person name="Villeneuve C."/>
            <person name="Martineau C."/>
            <person name="Mauffrey F."/>
            <person name="Villemur R."/>
        </authorList>
    </citation>
    <scope>NUCLEOTIDE SEQUENCE [LARGE SCALE GENOMIC DNA]</scope>
    <source>
        <strain evidence="3 4">JAM7</strain>
    </source>
</reference>
<protein>
    <submittedName>
        <fullName evidence="3">V8-like Glu-specific endopeptidase</fullName>
    </submittedName>
</protein>
<dbReference type="eggNOG" id="COG3591">
    <property type="taxonomic scope" value="Bacteria"/>
</dbReference>
<dbReference type="GO" id="GO:0006508">
    <property type="term" value="P:proteolysis"/>
    <property type="evidence" value="ECO:0007669"/>
    <property type="project" value="InterPro"/>
</dbReference>
<dbReference type="InterPro" id="IPR018114">
    <property type="entry name" value="TRYPSIN_HIS"/>
</dbReference>
<dbReference type="PANTHER" id="PTHR15462:SF8">
    <property type="entry name" value="SERINE PROTEASE"/>
    <property type="match status" value="1"/>
</dbReference>
<dbReference type="InterPro" id="IPR043504">
    <property type="entry name" value="Peptidase_S1_PA_chymotrypsin"/>
</dbReference>
<feature type="domain" description="Peptidase S1" evidence="2">
    <location>
        <begin position="214"/>
        <end position="415"/>
    </location>
</feature>
<dbReference type="HOGENOM" id="CLU_500383_0_0_6"/>
<dbReference type="GO" id="GO:0004252">
    <property type="term" value="F:serine-type endopeptidase activity"/>
    <property type="evidence" value="ECO:0007669"/>
    <property type="project" value="InterPro"/>
</dbReference>
<dbReference type="Proteomes" id="UP000009145">
    <property type="component" value="Chromosome"/>
</dbReference>
<dbReference type="PROSITE" id="PS00134">
    <property type="entry name" value="TRYPSIN_HIS"/>
    <property type="match status" value="1"/>
</dbReference>
<accession>I1YLD0</accession>
<dbReference type="PANTHER" id="PTHR15462">
    <property type="entry name" value="SERINE PROTEASE"/>
    <property type="match status" value="1"/>
</dbReference>
<dbReference type="Pfam" id="PF00089">
    <property type="entry name" value="Trypsin"/>
    <property type="match status" value="1"/>
</dbReference>
<evidence type="ECO:0000259" key="2">
    <source>
        <dbReference type="SMART" id="SM00020"/>
    </source>
</evidence>
<evidence type="ECO:0000256" key="1">
    <source>
        <dbReference type="ARBA" id="ARBA00022729"/>
    </source>
</evidence>
<evidence type="ECO:0000313" key="4">
    <source>
        <dbReference type="Proteomes" id="UP000009145"/>
    </source>
</evidence>
<dbReference type="PATRIC" id="fig|754477.3.peg.2557"/>
<dbReference type="AlphaFoldDB" id="I1YLD0"/>
<dbReference type="InterPro" id="IPR009003">
    <property type="entry name" value="Peptidase_S1_PA"/>
</dbReference>